<proteinExistence type="predicted"/>
<dbReference type="Proteomes" id="UP000717996">
    <property type="component" value="Unassembled WGS sequence"/>
</dbReference>
<evidence type="ECO:0000256" key="1">
    <source>
        <dbReference type="SAM" id="MobiDB-lite"/>
    </source>
</evidence>
<protein>
    <submittedName>
        <fullName evidence="2">Uncharacterized protein</fullName>
    </submittedName>
</protein>
<evidence type="ECO:0000313" key="2">
    <source>
        <dbReference type="EMBL" id="KAG1543223.1"/>
    </source>
</evidence>
<feature type="region of interest" description="Disordered" evidence="1">
    <location>
        <begin position="80"/>
        <end position="99"/>
    </location>
</feature>
<dbReference type="EMBL" id="JAANIT010000955">
    <property type="protein sequence ID" value="KAG1543223.1"/>
    <property type="molecule type" value="Genomic_DNA"/>
</dbReference>
<dbReference type="AlphaFoldDB" id="A0A9P6YA82"/>
<accession>A0A9P6YA82</accession>
<evidence type="ECO:0000313" key="3">
    <source>
        <dbReference type="Proteomes" id="UP000717996"/>
    </source>
</evidence>
<comment type="caution">
    <text evidence="2">The sequence shown here is derived from an EMBL/GenBank/DDBJ whole genome shotgun (WGS) entry which is preliminary data.</text>
</comment>
<gene>
    <name evidence="2" type="ORF">G6F51_006802</name>
</gene>
<reference evidence="2" key="1">
    <citation type="journal article" date="2020" name="Microb. Genom.">
        <title>Genetic diversity of clinical and environmental Mucorales isolates obtained from an investigation of mucormycosis cases among solid organ transplant recipients.</title>
        <authorList>
            <person name="Nguyen M.H."/>
            <person name="Kaul D."/>
            <person name="Muto C."/>
            <person name="Cheng S.J."/>
            <person name="Richter R.A."/>
            <person name="Bruno V.M."/>
            <person name="Liu G."/>
            <person name="Beyhan S."/>
            <person name="Sundermann A.J."/>
            <person name="Mounaud S."/>
            <person name="Pasculle A.W."/>
            <person name="Nierman W.C."/>
            <person name="Driscoll E."/>
            <person name="Cumbie R."/>
            <person name="Clancy C.J."/>
            <person name="Dupont C.L."/>
        </authorList>
    </citation>
    <scope>NUCLEOTIDE SEQUENCE</scope>
    <source>
        <strain evidence="2">GL16</strain>
    </source>
</reference>
<sequence>MSIDVLPDSLECKLLVLLEQRTPLSERPQRPSTPRQPVLDFKPPSHPLSQDGFFWGISQQDPFPSPPDRPRRTLYVSVSKTKETHPLSTGPCEAPNKTT</sequence>
<organism evidence="2 3">
    <name type="scientific">Rhizopus oryzae</name>
    <name type="common">Mucormycosis agent</name>
    <name type="synonym">Rhizopus arrhizus var. delemar</name>
    <dbReference type="NCBI Taxonomy" id="64495"/>
    <lineage>
        <taxon>Eukaryota</taxon>
        <taxon>Fungi</taxon>
        <taxon>Fungi incertae sedis</taxon>
        <taxon>Mucoromycota</taxon>
        <taxon>Mucoromycotina</taxon>
        <taxon>Mucoromycetes</taxon>
        <taxon>Mucorales</taxon>
        <taxon>Mucorineae</taxon>
        <taxon>Rhizopodaceae</taxon>
        <taxon>Rhizopus</taxon>
    </lineage>
</organism>
<name>A0A9P6YA82_RHIOR</name>
<feature type="region of interest" description="Disordered" evidence="1">
    <location>
        <begin position="20"/>
        <end position="72"/>
    </location>
</feature>